<dbReference type="InterPro" id="IPR002048">
    <property type="entry name" value="EF_hand_dom"/>
</dbReference>
<feature type="region of interest" description="Disordered" evidence="4">
    <location>
        <begin position="1"/>
        <end position="29"/>
    </location>
</feature>
<comment type="caution">
    <text evidence="6">The sequence shown here is derived from an EMBL/GenBank/DDBJ whole genome shotgun (WGS) entry which is preliminary data.</text>
</comment>
<dbReference type="InterPro" id="IPR039647">
    <property type="entry name" value="EF_hand_pair_protein_CML-like"/>
</dbReference>
<dbReference type="PANTHER" id="PTHR10891">
    <property type="entry name" value="EF-HAND CALCIUM-BINDING DOMAIN CONTAINING PROTEIN"/>
    <property type="match status" value="1"/>
</dbReference>
<dbReference type="CDD" id="cd00051">
    <property type="entry name" value="EFh"/>
    <property type="match status" value="1"/>
</dbReference>
<feature type="compositionally biased region" description="Polar residues" evidence="4">
    <location>
        <begin position="456"/>
        <end position="475"/>
    </location>
</feature>
<gene>
    <name evidence="6" type="ORF">EVOR1521_LOCUS27835</name>
</gene>
<feature type="region of interest" description="Disordered" evidence="4">
    <location>
        <begin position="425"/>
        <end position="475"/>
    </location>
</feature>
<keyword evidence="3" id="KW-0106">Calcium</keyword>
<keyword evidence="1" id="KW-0479">Metal-binding</keyword>
<dbReference type="SMART" id="SM00054">
    <property type="entry name" value="EFh"/>
    <property type="match status" value="4"/>
</dbReference>
<dbReference type="GO" id="GO:0005509">
    <property type="term" value="F:calcium ion binding"/>
    <property type="evidence" value="ECO:0007669"/>
    <property type="project" value="InterPro"/>
</dbReference>
<evidence type="ECO:0000256" key="3">
    <source>
        <dbReference type="ARBA" id="ARBA00022837"/>
    </source>
</evidence>
<dbReference type="PROSITE" id="PS00018">
    <property type="entry name" value="EF_HAND_1"/>
    <property type="match status" value="4"/>
</dbReference>
<feature type="domain" description="EF-hand" evidence="5">
    <location>
        <begin position="49"/>
        <end position="84"/>
    </location>
</feature>
<evidence type="ECO:0000256" key="4">
    <source>
        <dbReference type="SAM" id="MobiDB-lite"/>
    </source>
</evidence>
<dbReference type="AlphaFoldDB" id="A0AA36JII5"/>
<evidence type="ECO:0000313" key="7">
    <source>
        <dbReference type="Proteomes" id="UP001178507"/>
    </source>
</evidence>
<keyword evidence="2" id="KW-0677">Repeat</keyword>
<dbReference type="InterPro" id="IPR018247">
    <property type="entry name" value="EF_Hand_1_Ca_BS"/>
</dbReference>
<evidence type="ECO:0000313" key="6">
    <source>
        <dbReference type="EMBL" id="CAJ1405684.1"/>
    </source>
</evidence>
<dbReference type="Pfam" id="PF13202">
    <property type="entry name" value="EF-hand_5"/>
    <property type="match status" value="2"/>
</dbReference>
<keyword evidence="7" id="KW-1185">Reference proteome</keyword>
<sequence>MGLGPRGQKKLPEGSWGSGGWAAGSGKYPQPTLDQCEKIRQDFHELLLRKYGSIAGAWKQIDVNQDGKLSFFEFLRACQSLGVGKGARQIFGALDLDRSGFISMSEVDAPLAEMMTSLAVTIWSVFGTVEKAWRSCFNRRGALRISEEEFMAATRELGFRGNASHLFQELATERASSGISRKEFGFLHVWIADGQPDRIGSAEPESRWAKPVQEWLPPVQEAGKTDWRKQFKTLLLKSYQNYVRAWRMGLDRDHNGHLDYNEFKMAVKDVGFAGHARELWEQLDENGNGVVSLWELDLATAQLLKQFNDCAEASFGSWRAAWMEVMDVRSDDRVKIADFRFGCDAIGYKGDIVTMFDLLDVDRTKFLTWSETAWISGTEVPKPGSTRLDIGMKNISGSYTKLTRQQQRRADAVARDFRVRTKRFEGRARGELPDSSPMAGTSLFSPGMKFNEHLPKSSSSPNLPTSKGSTATSWRNNEPDLPEWLLVAEGKVAVQQKEKMDLSFPIAPQCPGKGGWPCRKLRLVDKFWGGSKDIGQLLTPLTRASCLPESLERWQRQSKES</sequence>
<dbReference type="Proteomes" id="UP001178507">
    <property type="component" value="Unassembled WGS sequence"/>
</dbReference>
<proteinExistence type="predicted"/>
<organism evidence="6 7">
    <name type="scientific">Effrenium voratum</name>
    <dbReference type="NCBI Taxonomy" id="2562239"/>
    <lineage>
        <taxon>Eukaryota</taxon>
        <taxon>Sar</taxon>
        <taxon>Alveolata</taxon>
        <taxon>Dinophyceae</taxon>
        <taxon>Suessiales</taxon>
        <taxon>Symbiodiniaceae</taxon>
        <taxon>Effrenium</taxon>
    </lineage>
</organism>
<name>A0AA36JII5_9DINO</name>
<evidence type="ECO:0000256" key="1">
    <source>
        <dbReference type="ARBA" id="ARBA00022723"/>
    </source>
</evidence>
<dbReference type="InterPro" id="IPR011992">
    <property type="entry name" value="EF-hand-dom_pair"/>
</dbReference>
<feature type="domain" description="EF-hand" evidence="5">
    <location>
        <begin position="250"/>
        <end position="273"/>
    </location>
</feature>
<dbReference type="PROSITE" id="PS50222">
    <property type="entry name" value="EF_HAND_2"/>
    <property type="match status" value="2"/>
</dbReference>
<reference evidence="6" key="1">
    <citation type="submission" date="2023-08" db="EMBL/GenBank/DDBJ databases">
        <authorList>
            <person name="Chen Y."/>
            <person name="Shah S."/>
            <person name="Dougan E. K."/>
            <person name="Thang M."/>
            <person name="Chan C."/>
        </authorList>
    </citation>
    <scope>NUCLEOTIDE SEQUENCE</scope>
</reference>
<dbReference type="Gene3D" id="1.10.238.10">
    <property type="entry name" value="EF-hand"/>
    <property type="match status" value="2"/>
</dbReference>
<evidence type="ECO:0000256" key="2">
    <source>
        <dbReference type="ARBA" id="ARBA00022737"/>
    </source>
</evidence>
<protein>
    <recommendedName>
        <fullName evidence="5">EF-hand domain-containing protein</fullName>
    </recommendedName>
</protein>
<dbReference type="EMBL" id="CAUJNA010003596">
    <property type="protein sequence ID" value="CAJ1405684.1"/>
    <property type="molecule type" value="Genomic_DNA"/>
</dbReference>
<evidence type="ECO:0000259" key="5">
    <source>
        <dbReference type="PROSITE" id="PS50222"/>
    </source>
</evidence>
<accession>A0AA36JII5</accession>
<dbReference type="SUPFAM" id="SSF47473">
    <property type="entry name" value="EF-hand"/>
    <property type="match status" value="2"/>
</dbReference>